<comment type="caution">
    <text evidence="1">The sequence shown here is derived from an EMBL/GenBank/DDBJ whole genome shotgun (WGS) entry which is preliminary data.</text>
</comment>
<sequence>MTKLPKSVRRRLAAKQEVIRAARKTAPVVVQIDVGHVVRSPDGVVLAGPFATNAEAWRALDRIERQPVSPQEEKTDWLWRQRVESHRLL</sequence>
<proteinExistence type="predicted"/>
<evidence type="ECO:0008006" key="3">
    <source>
        <dbReference type="Google" id="ProtNLM"/>
    </source>
</evidence>
<dbReference type="Proteomes" id="UP001596053">
    <property type="component" value="Unassembled WGS sequence"/>
</dbReference>
<dbReference type="EMBL" id="JBHSLW010000025">
    <property type="protein sequence ID" value="MFC5421047.1"/>
    <property type="molecule type" value="Genomic_DNA"/>
</dbReference>
<dbReference type="RefSeq" id="WP_377799393.1">
    <property type="nucleotide sequence ID" value="NZ_JBHSLW010000025.1"/>
</dbReference>
<gene>
    <name evidence="1" type="ORF">ACFPOB_15930</name>
</gene>
<evidence type="ECO:0000313" key="1">
    <source>
        <dbReference type="EMBL" id="MFC5421047.1"/>
    </source>
</evidence>
<name>A0ABW0ISN4_9HYPH</name>
<reference evidence="2" key="1">
    <citation type="journal article" date="2019" name="Int. J. Syst. Evol. Microbiol.">
        <title>The Global Catalogue of Microorganisms (GCM) 10K type strain sequencing project: providing services to taxonomists for standard genome sequencing and annotation.</title>
        <authorList>
            <consortium name="The Broad Institute Genomics Platform"/>
            <consortium name="The Broad Institute Genome Sequencing Center for Infectious Disease"/>
            <person name="Wu L."/>
            <person name="Ma J."/>
        </authorList>
    </citation>
    <scope>NUCLEOTIDE SEQUENCE [LARGE SCALE GENOMIC DNA]</scope>
    <source>
        <strain evidence="2">NCAIM B.01391</strain>
    </source>
</reference>
<keyword evidence="2" id="KW-1185">Reference proteome</keyword>
<organism evidence="1 2">
    <name type="scientific">Bosea eneae</name>
    <dbReference type="NCBI Taxonomy" id="151454"/>
    <lineage>
        <taxon>Bacteria</taxon>
        <taxon>Pseudomonadati</taxon>
        <taxon>Pseudomonadota</taxon>
        <taxon>Alphaproteobacteria</taxon>
        <taxon>Hyphomicrobiales</taxon>
        <taxon>Boseaceae</taxon>
        <taxon>Bosea</taxon>
    </lineage>
</organism>
<protein>
    <recommendedName>
        <fullName evidence="3">SPOR domain-containing protein</fullName>
    </recommendedName>
</protein>
<accession>A0ABW0ISN4</accession>
<evidence type="ECO:0000313" key="2">
    <source>
        <dbReference type="Proteomes" id="UP001596053"/>
    </source>
</evidence>